<gene>
    <name evidence="1" type="ORF">IHE45_04G125500</name>
</gene>
<keyword evidence="2" id="KW-1185">Reference proteome</keyword>
<dbReference type="Proteomes" id="UP000827976">
    <property type="component" value="Chromosome 4"/>
</dbReference>
<comment type="caution">
    <text evidence="1">The sequence shown here is derived from an EMBL/GenBank/DDBJ whole genome shotgun (WGS) entry which is preliminary data.</text>
</comment>
<proteinExistence type="predicted"/>
<evidence type="ECO:0000313" key="2">
    <source>
        <dbReference type="Proteomes" id="UP000827976"/>
    </source>
</evidence>
<organism evidence="1 2">
    <name type="scientific">Dioscorea alata</name>
    <name type="common">Purple yam</name>
    <dbReference type="NCBI Taxonomy" id="55571"/>
    <lineage>
        <taxon>Eukaryota</taxon>
        <taxon>Viridiplantae</taxon>
        <taxon>Streptophyta</taxon>
        <taxon>Embryophyta</taxon>
        <taxon>Tracheophyta</taxon>
        <taxon>Spermatophyta</taxon>
        <taxon>Magnoliopsida</taxon>
        <taxon>Liliopsida</taxon>
        <taxon>Dioscoreales</taxon>
        <taxon>Dioscoreaceae</taxon>
        <taxon>Dioscorea</taxon>
    </lineage>
</organism>
<sequence>MGPLHSSLSCPAKTTIQASESQKKPQKRKRNKSRGSVPPPPPMAMAMKEKMMLTLPLEPPLPSWKLYDNPHYSHSYSPSSNPHESPTHPSITPMACGEDSPAHLLQLAHARIEELQVELEFERRMRKRVESLNRALARDLAEECKAREEAESLRAKLQEEVNKKVEELEEERRMLRVAEVWREERVQMKLTEAKIIMEEKLQKLGGGGGGRGSVSKTLESAAPGTPTAVAMDGVGHQRREVENPHIKRGIKGFVEFPKVMKGKASNGTVSAGKDGKGGHVGFNLECQKAQLRILMRQTKNPVGISIVGSTDHLVM</sequence>
<accession>A0ACB7WG70</accession>
<protein>
    <submittedName>
        <fullName evidence="1">Uncharacterized protein</fullName>
    </submittedName>
</protein>
<evidence type="ECO:0000313" key="1">
    <source>
        <dbReference type="EMBL" id="KAH7686760.1"/>
    </source>
</evidence>
<reference evidence="2" key="1">
    <citation type="journal article" date="2022" name="Nat. Commun.">
        <title>Chromosome evolution and the genetic basis of agronomically important traits in greater yam.</title>
        <authorList>
            <person name="Bredeson J.V."/>
            <person name="Lyons J.B."/>
            <person name="Oniyinde I.O."/>
            <person name="Okereke N.R."/>
            <person name="Kolade O."/>
            <person name="Nnabue I."/>
            <person name="Nwadili C.O."/>
            <person name="Hribova E."/>
            <person name="Parker M."/>
            <person name="Nwogha J."/>
            <person name="Shu S."/>
            <person name="Carlson J."/>
            <person name="Kariba R."/>
            <person name="Muthemba S."/>
            <person name="Knop K."/>
            <person name="Barton G.J."/>
            <person name="Sherwood A.V."/>
            <person name="Lopez-Montes A."/>
            <person name="Asiedu R."/>
            <person name="Jamnadass R."/>
            <person name="Muchugi A."/>
            <person name="Goodstein D."/>
            <person name="Egesi C.N."/>
            <person name="Featherston J."/>
            <person name="Asfaw A."/>
            <person name="Simpson G.G."/>
            <person name="Dolezel J."/>
            <person name="Hendre P.S."/>
            <person name="Van Deynze A."/>
            <person name="Kumar P.L."/>
            <person name="Obidiegwu J.E."/>
            <person name="Bhattacharjee R."/>
            <person name="Rokhsar D.S."/>
        </authorList>
    </citation>
    <scope>NUCLEOTIDE SEQUENCE [LARGE SCALE GENOMIC DNA]</scope>
    <source>
        <strain evidence="2">cv. TDa95/00328</strain>
    </source>
</reference>
<name>A0ACB7WG70_DIOAL</name>
<dbReference type="EMBL" id="CM037014">
    <property type="protein sequence ID" value="KAH7686760.1"/>
    <property type="molecule type" value="Genomic_DNA"/>
</dbReference>